<protein>
    <submittedName>
        <fullName evidence="1">Uncharacterized protein</fullName>
    </submittedName>
</protein>
<accession>A0A415EP02</accession>
<gene>
    <name evidence="1" type="ORF">DW084_15490</name>
</gene>
<organism evidence="1 2">
    <name type="scientific">Enterococcus casseliflavus</name>
    <name type="common">Enterococcus flavescens</name>
    <dbReference type="NCBI Taxonomy" id="37734"/>
    <lineage>
        <taxon>Bacteria</taxon>
        <taxon>Bacillati</taxon>
        <taxon>Bacillota</taxon>
        <taxon>Bacilli</taxon>
        <taxon>Lactobacillales</taxon>
        <taxon>Enterococcaceae</taxon>
        <taxon>Enterococcus</taxon>
    </lineage>
</organism>
<reference evidence="1 2" key="1">
    <citation type="submission" date="2018-08" db="EMBL/GenBank/DDBJ databases">
        <title>A genome reference for cultivated species of the human gut microbiota.</title>
        <authorList>
            <person name="Zou Y."/>
            <person name="Xue W."/>
            <person name="Luo G."/>
        </authorList>
    </citation>
    <scope>NUCLEOTIDE SEQUENCE [LARGE SCALE GENOMIC DNA]</scope>
    <source>
        <strain evidence="1 2">AF48-16</strain>
    </source>
</reference>
<dbReference type="EMBL" id="QRMZ01000025">
    <property type="protein sequence ID" value="RHK04815.1"/>
    <property type="molecule type" value="Genomic_DNA"/>
</dbReference>
<dbReference type="AlphaFoldDB" id="A0A415EP02"/>
<name>A0A415EP02_ENTCA</name>
<evidence type="ECO:0000313" key="2">
    <source>
        <dbReference type="Proteomes" id="UP000286288"/>
    </source>
</evidence>
<sequence>MAIKFYLEIKGRRYMLPVNPGAITVDVPGRNESNEVVKLGEITQFAAKGLKAIALDCFFPADKNNRLILSGSTFMPPTDFVTLIEKAMDDQQAIRLIVTDTKINLLASIESFQWSMVDSTGDIEYSLSLKEYREYAAKFVKTVAKQVSQQPARPVVSQEITIGSTVIVNGRLHRDSYGSGPGQTEVNATRKVNFIAKGRSHPYHVTLTSGGWRGWVTAGSVRRIK</sequence>
<evidence type="ECO:0000313" key="1">
    <source>
        <dbReference type="EMBL" id="RHK04815.1"/>
    </source>
</evidence>
<comment type="caution">
    <text evidence="1">The sequence shown here is derived from an EMBL/GenBank/DDBJ whole genome shotgun (WGS) entry which is preliminary data.</text>
</comment>
<dbReference type="Proteomes" id="UP000286288">
    <property type="component" value="Unassembled WGS sequence"/>
</dbReference>
<proteinExistence type="predicted"/>